<dbReference type="Pfam" id="PF13671">
    <property type="entry name" value="AAA_33"/>
    <property type="match status" value="1"/>
</dbReference>
<dbReference type="EMBL" id="UOFS01000001">
    <property type="protein sequence ID" value="VAW90725.1"/>
    <property type="molecule type" value="Genomic_DNA"/>
</dbReference>
<dbReference type="InterPro" id="IPR052732">
    <property type="entry name" value="Cell-binding_unc_protein"/>
</dbReference>
<dbReference type="PANTHER" id="PTHR43883">
    <property type="entry name" value="SLR0207 PROTEIN"/>
    <property type="match status" value="1"/>
</dbReference>
<reference evidence="1" key="1">
    <citation type="submission" date="2018-06" db="EMBL/GenBank/DDBJ databases">
        <authorList>
            <person name="Zhirakovskaya E."/>
        </authorList>
    </citation>
    <scope>NUCLEOTIDE SEQUENCE</scope>
</reference>
<name>A0A3B0ZBF7_9ZZZZ</name>
<dbReference type="SUPFAM" id="SSF52540">
    <property type="entry name" value="P-loop containing nucleoside triphosphate hydrolases"/>
    <property type="match status" value="1"/>
</dbReference>
<dbReference type="PANTHER" id="PTHR43883:SF1">
    <property type="entry name" value="GLUCONOKINASE"/>
    <property type="match status" value="1"/>
</dbReference>
<evidence type="ECO:0000313" key="1">
    <source>
        <dbReference type="EMBL" id="VAW90725.1"/>
    </source>
</evidence>
<protein>
    <recommendedName>
        <fullName evidence="2">Aminoglycoside phosphotransferase domain-containing protein</fullName>
    </recommendedName>
</protein>
<dbReference type="Gene3D" id="3.40.50.300">
    <property type="entry name" value="P-loop containing nucleotide triphosphate hydrolases"/>
    <property type="match status" value="1"/>
</dbReference>
<sequence length="517" mass="60424">MTEKIANKLITALLDKSAYDHSTYKITLLETHISWVILTGEFAYKIKKPVNLGFLDFSTVEKRHFYCNEELRLNSRLAPQLYLAVVTINGSKQKPYINGDGKVIEYAVKMRQFSQQTQFDRLLENNKLTEMQIDSLASTVAKFHSEAEIADKQSEYGNSETILTPAIENFTQIKKQHDFICDIDQLKQLEDWSYNYYYSHKNTFFHRKNNNYIRECHGDMHLRNIAYWQDEIVIFDCLEFDDKLRWIDVISEIAFSVMDLDERNKQHLAWRFLNAYLEYTGDYSAITVFRFYLVYRAMVRAKINCIQSQQIHADSLLQHKLIQNYNNYINLALNYTKTKQTKLIITHGLSGTGKTTLSQKVLEKKSLIRLRADIERKRLFGLDALSFSNSNLNSNLYSKVATDKTYQQLFKFAKPILQNGWSVIIDASFLDVKYRQQALLLAEQNNAQFIILDCHASKAKLQQRITTRLASKIDASEACHTVLEQQIKDYQPITTKEHKYTIQINTEHPLKDIQFLI</sequence>
<dbReference type="AlphaFoldDB" id="A0A3B0ZBF7"/>
<accession>A0A3B0ZBF7</accession>
<dbReference type="InterPro" id="IPR011009">
    <property type="entry name" value="Kinase-like_dom_sf"/>
</dbReference>
<gene>
    <name evidence="1" type="ORF">MNBD_GAMMA22-1758</name>
</gene>
<dbReference type="InterPro" id="IPR027417">
    <property type="entry name" value="P-loop_NTPase"/>
</dbReference>
<dbReference type="SUPFAM" id="SSF56112">
    <property type="entry name" value="Protein kinase-like (PK-like)"/>
    <property type="match status" value="1"/>
</dbReference>
<organism evidence="1">
    <name type="scientific">hydrothermal vent metagenome</name>
    <dbReference type="NCBI Taxonomy" id="652676"/>
    <lineage>
        <taxon>unclassified sequences</taxon>
        <taxon>metagenomes</taxon>
        <taxon>ecological metagenomes</taxon>
    </lineage>
</organism>
<proteinExistence type="predicted"/>
<evidence type="ECO:0008006" key="2">
    <source>
        <dbReference type="Google" id="ProtNLM"/>
    </source>
</evidence>